<dbReference type="SUPFAM" id="SSF53448">
    <property type="entry name" value="Nucleotide-diphospho-sugar transferases"/>
    <property type="match status" value="1"/>
</dbReference>
<feature type="compositionally biased region" description="Acidic residues" evidence="2">
    <location>
        <begin position="1165"/>
        <end position="1176"/>
    </location>
</feature>
<dbReference type="SUPFAM" id="SSF54534">
    <property type="entry name" value="FKBP-like"/>
    <property type="match status" value="1"/>
</dbReference>
<feature type="compositionally biased region" description="Acidic residues" evidence="2">
    <location>
        <begin position="1127"/>
        <end position="1138"/>
    </location>
</feature>
<evidence type="ECO:0000256" key="2">
    <source>
        <dbReference type="SAM" id="MobiDB-lite"/>
    </source>
</evidence>
<dbReference type="PANTHER" id="PTHR36851">
    <property type="entry name" value="UNNAMED PRODUCT"/>
    <property type="match status" value="1"/>
</dbReference>
<dbReference type="InterPro" id="IPR001179">
    <property type="entry name" value="PPIase_FKBP_dom"/>
</dbReference>
<dbReference type="Pfam" id="PF13632">
    <property type="entry name" value="Glyco_trans_2_3"/>
    <property type="match status" value="1"/>
</dbReference>
<keyword evidence="1" id="KW-0697">Rotamase</keyword>
<dbReference type="InterPro" id="IPR046357">
    <property type="entry name" value="PPIase_dom_sf"/>
</dbReference>
<dbReference type="PANTHER" id="PTHR36851:SF1">
    <property type="entry name" value="GLYCO_TRANS_2-LIKE DOMAIN-CONTAINING PROTEIN"/>
    <property type="match status" value="1"/>
</dbReference>
<keyword evidence="1" id="KW-0413">Isomerase</keyword>
<feature type="compositionally biased region" description="Acidic residues" evidence="2">
    <location>
        <begin position="1263"/>
        <end position="1303"/>
    </location>
</feature>
<dbReference type="Pfam" id="PF01965">
    <property type="entry name" value="DJ-1_PfpI"/>
    <property type="match status" value="1"/>
</dbReference>
<dbReference type="InterPro" id="IPR029044">
    <property type="entry name" value="Nucleotide-diphossugar_trans"/>
</dbReference>
<dbReference type="Pfam" id="PF17800">
    <property type="entry name" value="NPL"/>
    <property type="match status" value="1"/>
</dbReference>
<dbReference type="InterPro" id="IPR001173">
    <property type="entry name" value="Glyco_trans_2-like"/>
</dbReference>
<feature type="domain" description="PPIase FKBP-type" evidence="4">
    <location>
        <begin position="1425"/>
        <end position="1511"/>
    </location>
</feature>
<dbReference type="SUPFAM" id="SSF52317">
    <property type="entry name" value="Class I glutamine amidotransferase-like"/>
    <property type="match status" value="1"/>
</dbReference>
<reference evidence="5 6" key="1">
    <citation type="journal article" date="2024" name="Microbiol. Resour. Announc.">
        <title>Genome annotations for the ascomycete fungi Trichoderma harzianum, Trichoderma aggressivum, and Purpureocillium lilacinum.</title>
        <authorList>
            <person name="Beijen E.P.W."/>
            <person name="Ohm R.A."/>
        </authorList>
    </citation>
    <scope>NUCLEOTIDE SEQUENCE [LARGE SCALE GENOMIC DNA]</scope>
    <source>
        <strain evidence="5 6">CBS 150709</strain>
    </source>
</reference>
<keyword evidence="3" id="KW-0472">Membrane</keyword>
<dbReference type="Gene3D" id="2.60.120.340">
    <property type="entry name" value="Nucleoplasmin core domain"/>
    <property type="match status" value="1"/>
</dbReference>
<comment type="caution">
    <text evidence="5">The sequence shown here is derived from an EMBL/GenBank/DDBJ whole genome shotgun (WGS) entry which is preliminary data.</text>
</comment>
<dbReference type="Gene3D" id="3.40.50.880">
    <property type="match status" value="1"/>
</dbReference>
<evidence type="ECO:0000256" key="3">
    <source>
        <dbReference type="SAM" id="Phobius"/>
    </source>
</evidence>
<keyword evidence="3" id="KW-0812">Transmembrane</keyword>
<dbReference type="PROSITE" id="PS50059">
    <property type="entry name" value="FKBP_PPIASE"/>
    <property type="match status" value="1"/>
</dbReference>
<dbReference type="Proteomes" id="UP001287286">
    <property type="component" value="Unassembled WGS sequence"/>
</dbReference>
<feature type="transmembrane region" description="Helical" evidence="3">
    <location>
        <begin position="61"/>
        <end position="86"/>
    </location>
</feature>
<comment type="catalytic activity">
    <reaction evidence="1">
        <text>[protein]-peptidylproline (omega=180) = [protein]-peptidylproline (omega=0)</text>
        <dbReference type="Rhea" id="RHEA:16237"/>
        <dbReference type="Rhea" id="RHEA-COMP:10747"/>
        <dbReference type="Rhea" id="RHEA-COMP:10748"/>
        <dbReference type="ChEBI" id="CHEBI:83833"/>
        <dbReference type="ChEBI" id="CHEBI:83834"/>
        <dbReference type="EC" id="5.2.1.8"/>
    </reaction>
</comment>
<evidence type="ECO:0000313" key="5">
    <source>
        <dbReference type="EMBL" id="KAK4088146.1"/>
    </source>
</evidence>
<feature type="transmembrane region" description="Helical" evidence="3">
    <location>
        <begin position="514"/>
        <end position="532"/>
    </location>
</feature>
<keyword evidence="3" id="KW-1133">Transmembrane helix</keyword>
<protein>
    <recommendedName>
        <fullName evidence="1">peptidylprolyl isomerase</fullName>
        <ecNumber evidence="1">5.2.1.8</ecNumber>
    </recommendedName>
</protein>
<feature type="compositionally biased region" description="Low complexity" evidence="2">
    <location>
        <begin position="1153"/>
        <end position="1164"/>
    </location>
</feature>
<feature type="transmembrane region" description="Helical" evidence="3">
    <location>
        <begin position="602"/>
        <end position="618"/>
    </location>
</feature>
<accession>A0ABR0BW96</accession>
<feature type="region of interest" description="Disordered" evidence="2">
    <location>
        <begin position="1263"/>
        <end position="1336"/>
    </location>
</feature>
<feature type="region of interest" description="Disordered" evidence="2">
    <location>
        <begin position="1127"/>
        <end position="1223"/>
    </location>
</feature>
<keyword evidence="6" id="KW-1185">Reference proteome</keyword>
<feature type="transmembrane region" description="Helical" evidence="3">
    <location>
        <begin position="12"/>
        <end position="31"/>
    </location>
</feature>
<dbReference type="Gene3D" id="3.10.50.40">
    <property type="match status" value="1"/>
</dbReference>
<evidence type="ECO:0000313" key="6">
    <source>
        <dbReference type="Proteomes" id="UP001287286"/>
    </source>
</evidence>
<dbReference type="InterPro" id="IPR002818">
    <property type="entry name" value="DJ-1/PfpI"/>
</dbReference>
<feature type="compositionally biased region" description="Basic and acidic residues" evidence="2">
    <location>
        <begin position="1304"/>
        <end position="1333"/>
    </location>
</feature>
<feature type="transmembrane region" description="Helical" evidence="3">
    <location>
        <begin position="544"/>
        <end position="566"/>
    </location>
</feature>
<dbReference type="EC" id="5.2.1.8" evidence="1"/>
<evidence type="ECO:0000256" key="1">
    <source>
        <dbReference type="PROSITE-ProRule" id="PRU00277"/>
    </source>
</evidence>
<organism evidence="5 6">
    <name type="scientific">Purpureocillium lilacinum</name>
    <name type="common">Paecilomyces lilacinus</name>
    <dbReference type="NCBI Taxonomy" id="33203"/>
    <lineage>
        <taxon>Eukaryota</taxon>
        <taxon>Fungi</taxon>
        <taxon>Dikarya</taxon>
        <taxon>Ascomycota</taxon>
        <taxon>Pezizomycotina</taxon>
        <taxon>Sordariomycetes</taxon>
        <taxon>Hypocreomycetidae</taxon>
        <taxon>Hypocreales</taxon>
        <taxon>Ophiocordycipitaceae</taxon>
        <taxon>Purpureocillium</taxon>
    </lineage>
</organism>
<proteinExistence type="predicted"/>
<name>A0ABR0BW96_PURLI</name>
<gene>
    <name evidence="5" type="ORF">Purlil1_7625</name>
</gene>
<feature type="compositionally biased region" description="Acidic residues" evidence="2">
    <location>
        <begin position="1194"/>
        <end position="1216"/>
    </location>
</feature>
<feature type="region of interest" description="Disordered" evidence="2">
    <location>
        <begin position="1350"/>
        <end position="1369"/>
    </location>
</feature>
<dbReference type="InterPro" id="IPR041232">
    <property type="entry name" value="NPL"/>
</dbReference>
<dbReference type="InterPro" id="IPR029062">
    <property type="entry name" value="Class_I_gatase-like"/>
</dbReference>
<sequence>MSLFTWCSRRAGGLSMVALIILCYHVISQAWTLERHGSGKIGPSSQAPTQYSPTPSPGPGIWTLVFAYYCLLIHVLVFAFPLRACWSVWDITRSLKQSVRSNAALDRLRGNDAGRRGSCASISSAETLTSETMTSESNAISSTTSDTSDFVFDRYTDAANCSPCSIIHAIIIPNYKEELDTLRETLEVLASHPQAHYSYDIYLGMEHRETNAESKALGLIEEFSKRFRSIDYTLHPADIPGEAAGKGSNVGWAARKLSAKYPMAARRDVIVTGIDADSHLSPRYFANITSMHVAYPDTATTTLYAAPIIFDRNAHSVPAIVRVADILWGAAGMSGLYRGSAVAPPTSVYSLPLELVDRVGGWDCDAEAIGEDLHMYLKCFFALNGNLTCRTVLSPVSQTNVTGGGKGGIRGTIVDMRARYKQAIRHMWGALDTGFAMRQVVDMWQERKHTCRAFRPLHQTQGDGPICYTPEAQFDGGSERFQEDAFSDVSQGSLKELHWENIFYLFHRLFEAHFLPVHMTIVVLASALYVWATDGTDDLEQLGWIFSLCTVLRTMGFMEIACYMFLYESFHRTCVTTRERDMTAAKLADGMCFSHRSMKKNFMDYVLVPLVAPLYGAIPCAQAEICHFWTVELVYTVSKKVTRQRATPLMPENLRFGYDGSASAHVTIASEGAKETQVHYITGLFGKLHTNAALVGYPRPRHPSVTNLDARKGGGPVCMLGRGRRAGDGAARRVYIVAPEGVRAPLALFLYKLGPGRASGEVEGSSWLSSFPSIVGKYITKHINTTKTTTMSKTIRIGVFIPHGAQTLDTACVDVLGVMSHEYLSAIPQLPAHVATLAPHVSVAYITTPTQGSDIPLTSGMTIRATHSYGDADVAPGKLDVVLVPGPDPMLAFDDEGALAWLRAQAGVEGVDVLSICTGLFVCGAAGIADGKRASGPRGLQGMLKERFAKIELVGDEYRWVRDGNFWSSGGVTNGNDLMAAYARASQRWPQPVVEIGLQLTEVEERGQFYEQGKVEGQALDAGGSVEAEVARMGVRGKMSAVPGPVYGLEVPPGEILIPASMEFPASFRITMAALDPTEEPEADDEGNVPNVPRSTLRLVKRAFPGLDEDEDDEIDDEYMRALLAASDDEDEDDEDEPNGGPSDPAKAKKQKQAAAIKKLLEAAAAEEEDEDEDMEDAKPNGVKSKGKGKAPVEDEDEDEDEDDEEDSDDDSEGGDLENFVVCTLDTEKNYQQPLDITVNHGEKVFFVVTGTHTVFLTGNYVMDDDEDESDSDEDDYDFDPEELEYAMDEDASDDESDELDGLEDPRVTEVDSEDEVPKLVEAKKGKNKRSAEEAESLDDLIAKDDSKLSKKQQKKLKNNKGEAVAAEESKKDKKVQFAKNLEQGPTGSAEKAKQAGKATVGVKVVQGVTIDDRTIGNGRTVKNGDTVGVRYIGKLANGQQFDANKKGKPFSFKVGKGQVIKGWDVGVVGMAIGGERRLTIPANLGYGSRGMPGIPANSQLTFDVKLLEIK</sequence>
<dbReference type="EMBL" id="JAWRVI010000027">
    <property type="protein sequence ID" value="KAK4088146.1"/>
    <property type="molecule type" value="Genomic_DNA"/>
</dbReference>
<dbReference type="Pfam" id="PF00254">
    <property type="entry name" value="FKBP_C"/>
    <property type="match status" value="1"/>
</dbReference>
<feature type="compositionally biased region" description="Basic residues" evidence="2">
    <location>
        <begin position="1350"/>
        <end position="1359"/>
    </location>
</feature>
<evidence type="ECO:0000259" key="4">
    <source>
        <dbReference type="PROSITE" id="PS50059"/>
    </source>
</evidence>